<gene>
    <name evidence="1" type="ORF">CRI93_01010</name>
</gene>
<keyword evidence="2" id="KW-1185">Reference proteome</keyword>
<accession>A0A2H3P187</accession>
<comment type="caution">
    <text evidence="1">The sequence shown here is derived from an EMBL/GenBank/DDBJ whole genome shotgun (WGS) entry which is preliminary data.</text>
</comment>
<proteinExistence type="predicted"/>
<protein>
    <recommendedName>
        <fullName evidence="3">Outer membrane protein beta-barrel domain-containing protein</fullName>
    </recommendedName>
</protein>
<dbReference type="AlphaFoldDB" id="A0A2H3P187"/>
<evidence type="ECO:0000313" key="1">
    <source>
        <dbReference type="EMBL" id="PEN09340.1"/>
    </source>
</evidence>
<dbReference type="EMBL" id="PDEP01000001">
    <property type="protein sequence ID" value="PEN09340.1"/>
    <property type="molecule type" value="Genomic_DNA"/>
</dbReference>
<name>A0A2H3P187_9BACT</name>
<evidence type="ECO:0000313" key="2">
    <source>
        <dbReference type="Proteomes" id="UP000221024"/>
    </source>
</evidence>
<reference evidence="1 2" key="1">
    <citation type="submission" date="2017-10" db="EMBL/GenBank/DDBJ databases">
        <title>Draft genome of Longimonas halophila.</title>
        <authorList>
            <person name="Goh K.M."/>
            <person name="Shamsir M.S."/>
            <person name="Lim S.W."/>
        </authorList>
    </citation>
    <scope>NUCLEOTIDE SEQUENCE [LARGE SCALE GENOMIC DNA]</scope>
    <source>
        <strain evidence="1 2">KCTC 42399</strain>
    </source>
</reference>
<sequence>MLLIATSGCVSHTPVSESAMFHDRATYPSHQNTMGVGVTGTYSPTQHLARDVATDENLSREPVNPSRFSGGLYLAGFDSAGRYGAGLTLGLFTVGVDATTQLWRRNYLTVSLSALKQGQIILQHRTYNSPRLGAAVGLGYRYDTLAFKSPSPIGIGVSEAGVHSLGMRALSIIRAQGDTRGGIKVSAYAGYAPTVHRPMVTLTLTVGAF</sequence>
<organism evidence="1 2">
    <name type="scientific">Longimonas halophila</name>
    <dbReference type="NCBI Taxonomy" id="1469170"/>
    <lineage>
        <taxon>Bacteria</taxon>
        <taxon>Pseudomonadati</taxon>
        <taxon>Rhodothermota</taxon>
        <taxon>Rhodothermia</taxon>
        <taxon>Rhodothermales</taxon>
        <taxon>Salisaetaceae</taxon>
        <taxon>Longimonas</taxon>
    </lineage>
</organism>
<dbReference type="Proteomes" id="UP000221024">
    <property type="component" value="Unassembled WGS sequence"/>
</dbReference>
<evidence type="ECO:0008006" key="3">
    <source>
        <dbReference type="Google" id="ProtNLM"/>
    </source>
</evidence>